<keyword evidence="2" id="KW-1185">Reference proteome</keyword>
<dbReference type="EMBL" id="CAJVPT010002580">
    <property type="protein sequence ID" value="CAG8483876.1"/>
    <property type="molecule type" value="Genomic_DNA"/>
</dbReference>
<organism evidence="1 2">
    <name type="scientific">Acaulospora colombiana</name>
    <dbReference type="NCBI Taxonomy" id="27376"/>
    <lineage>
        <taxon>Eukaryota</taxon>
        <taxon>Fungi</taxon>
        <taxon>Fungi incertae sedis</taxon>
        <taxon>Mucoromycota</taxon>
        <taxon>Glomeromycotina</taxon>
        <taxon>Glomeromycetes</taxon>
        <taxon>Diversisporales</taxon>
        <taxon>Acaulosporaceae</taxon>
        <taxon>Acaulospora</taxon>
    </lineage>
</organism>
<gene>
    <name evidence="1" type="ORF">ACOLOM_LOCUS2096</name>
</gene>
<dbReference type="Proteomes" id="UP000789525">
    <property type="component" value="Unassembled WGS sequence"/>
</dbReference>
<protein>
    <submittedName>
        <fullName evidence="1">7395_t:CDS:1</fullName>
    </submittedName>
</protein>
<accession>A0ACA9KNJ7</accession>
<name>A0ACA9KNJ7_9GLOM</name>
<comment type="caution">
    <text evidence="1">The sequence shown here is derived from an EMBL/GenBank/DDBJ whole genome shotgun (WGS) entry which is preliminary data.</text>
</comment>
<evidence type="ECO:0000313" key="1">
    <source>
        <dbReference type="EMBL" id="CAG8483876.1"/>
    </source>
</evidence>
<proteinExistence type="predicted"/>
<evidence type="ECO:0000313" key="2">
    <source>
        <dbReference type="Proteomes" id="UP000789525"/>
    </source>
</evidence>
<sequence length="135" mass="15120">MASYFEEKGLPDPTFKKKSQTTSTNNPDVSHFFRGTNETGQNEDYHENYSNVERYFSLANFFGAIRDRRAGNGADTNQEFLDNLISQLLEEANANAKGPPPASKKFIQSLPLVPRSEIKAGNVLITGRCFVEKLL</sequence>
<reference evidence="1" key="1">
    <citation type="submission" date="2021-06" db="EMBL/GenBank/DDBJ databases">
        <authorList>
            <person name="Kallberg Y."/>
            <person name="Tangrot J."/>
            <person name="Rosling A."/>
        </authorList>
    </citation>
    <scope>NUCLEOTIDE SEQUENCE</scope>
    <source>
        <strain evidence="1">CL356</strain>
    </source>
</reference>